<proteinExistence type="predicted"/>
<name>A0A7D5EGB9_9EURY</name>
<dbReference type="RefSeq" id="WP_176964836.1">
    <property type="nucleotide sequence ID" value="NZ_CP058215.1"/>
</dbReference>
<reference evidence="2 3" key="1">
    <citation type="submission" date="2020-06" db="EMBL/GenBank/DDBJ databases">
        <title>Methanolobus halotolerans sp. nov., isolated from a saline lake Tus in Siberia.</title>
        <authorList>
            <person name="Shen Y."/>
            <person name="Chen S.-C."/>
            <person name="Lai M.-C."/>
            <person name="Huang H.-H."/>
            <person name="Chiu H.-H."/>
            <person name="Tang S.-L."/>
            <person name="Rogozin D.Y."/>
            <person name="Degermendzhy A.G."/>
        </authorList>
    </citation>
    <scope>NUCLEOTIDE SEQUENCE [LARGE SCALE GENOMIC DNA]</scope>
    <source>
        <strain evidence="2 3">DSM 21339</strain>
    </source>
</reference>
<evidence type="ECO:0000313" key="3">
    <source>
        <dbReference type="Proteomes" id="UP000509594"/>
    </source>
</evidence>
<dbReference type="KEGG" id="mzi:HWN40_05740"/>
<dbReference type="EMBL" id="CP058215">
    <property type="protein sequence ID" value="QLC49780.1"/>
    <property type="molecule type" value="Genomic_DNA"/>
</dbReference>
<organism evidence="2 3">
    <name type="scientific">Methanolobus zinderi</name>
    <dbReference type="NCBI Taxonomy" id="536044"/>
    <lineage>
        <taxon>Archaea</taxon>
        <taxon>Methanobacteriati</taxon>
        <taxon>Methanobacteriota</taxon>
        <taxon>Stenosarchaea group</taxon>
        <taxon>Methanomicrobia</taxon>
        <taxon>Methanosarcinales</taxon>
        <taxon>Methanosarcinaceae</taxon>
        <taxon>Methanolobus</taxon>
    </lineage>
</organism>
<gene>
    <name evidence="2" type="ORF">HWN40_05740</name>
</gene>
<feature type="transmembrane region" description="Helical" evidence="1">
    <location>
        <begin position="112"/>
        <end position="130"/>
    </location>
</feature>
<keyword evidence="1" id="KW-0472">Membrane</keyword>
<accession>A0A7D5EGB9</accession>
<feature type="transmembrane region" description="Helical" evidence="1">
    <location>
        <begin position="51"/>
        <end position="75"/>
    </location>
</feature>
<dbReference type="AlphaFoldDB" id="A0A7D5EGB9"/>
<evidence type="ECO:0000313" key="2">
    <source>
        <dbReference type="EMBL" id="QLC49780.1"/>
    </source>
</evidence>
<keyword evidence="1" id="KW-0812">Transmembrane</keyword>
<dbReference type="GeneID" id="55821157"/>
<evidence type="ECO:0000256" key="1">
    <source>
        <dbReference type="SAM" id="Phobius"/>
    </source>
</evidence>
<dbReference type="Proteomes" id="UP000509594">
    <property type="component" value="Chromosome"/>
</dbReference>
<keyword evidence="3" id="KW-1185">Reference proteome</keyword>
<sequence>MKSITEIDFKNTYRSLILSLLLFLIILKFDFIIFLLPIIALGYGRFSKNQIAACIIGSFPCIFSLLYIVFVLSGYPFLADKQLLGTIIYWISLTAIMGTVGYASSYNTSTSLIIAFGLLILAEYVLYSGLD</sequence>
<protein>
    <submittedName>
        <fullName evidence="2">Uncharacterized protein</fullName>
    </submittedName>
</protein>
<feature type="transmembrane region" description="Helical" evidence="1">
    <location>
        <begin position="16"/>
        <end position="39"/>
    </location>
</feature>
<keyword evidence="1" id="KW-1133">Transmembrane helix</keyword>
<feature type="transmembrane region" description="Helical" evidence="1">
    <location>
        <begin position="87"/>
        <end position="105"/>
    </location>
</feature>